<evidence type="ECO:0000313" key="7">
    <source>
        <dbReference type="Proteomes" id="UP000193685"/>
    </source>
</evidence>
<dbReference type="EMBL" id="MCFI01000008">
    <property type="protein sequence ID" value="ORY83171.1"/>
    <property type="molecule type" value="Genomic_DNA"/>
</dbReference>
<dbReference type="InterPro" id="IPR017941">
    <property type="entry name" value="Rieske_2Fe-2S"/>
</dbReference>
<evidence type="ECO:0000256" key="1">
    <source>
        <dbReference type="ARBA" id="ARBA00022714"/>
    </source>
</evidence>
<protein>
    <recommendedName>
        <fullName evidence="5">Rieske domain-containing protein</fullName>
    </recommendedName>
</protein>
<accession>A0A1Y2FGV2</accession>
<keyword evidence="7" id="KW-1185">Reference proteome</keyword>
<dbReference type="STRING" id="56484.A0A1Y2FGV2"/>
<evidence type="ECO:0000256" key="4">
    <source>
        <dbReference type="ARBA" id="ARBA00023014"/>
    </source>
</evidence>
<keyword evidence="2" id="KW-0479">Metal-binding</keyword>
<dbReference type="Gene3D" id="2.102.10.10">
    <property type="entry name" value="Rieske [2Fe-2S] iron-sulphur domain"/>
    <property type="match status" value="1"/>
</dbReference>
<dbReference type="Pfam" id="PF04305">
    <property type="entry name" value="DUF455"/>
    <property type="match status" value="1"/>
</dbReference>
<dbReference type="InterPro" id="IPR009078">
    <property type="entry name" value="Ferritin-like_SF"/>
</dbReference>
<dbReference type="OMA" id="NTANPEH"/>
<dbReference type="GeneID" id="63783490"/>
<name>A0A1Y2FGV2_PROLT</name>
<dbReference type="GO" id="GO:0046872">
    <property type="term" value="F:metal ion binding"/>
    <property type="evidence" value="ECO:0007669"/>
    <property type="project" value="UniProtKB-KW"/>
</dbReference>
<evidence type="ECO:0000256" key="2">
    <source>
        <dbReference type="ARBA" id="ARBA00022723"/>
    </source>
</evidence>
<gene>
    <name evidence="6" type="ORF">BCR37DRAFT_297849</name>
</gene>
<keyword evidence="1" id="KW-0001">2Fe-2S</keyword>
<dbReference type="Pfam" id="PF22543">
    <property type="entry name" value="Rieske_4"/>
    <property type="match status" value="1"/>
</dbReference>
<evidence type="ECO:0000259" key="5">
    <source>
        <dbReference type="PROSITE" id="PS51296"/>
    </source>
</evidence>
<comment type="caution">
    <text evidence="6">The sequence shown here is derived from an EMBL/GenBank/DDBJ whole genome shotgun (WGS) entry which is preliminary data.</text>
</comment>
<dbReference type="PANTHER" id="PTHR42782:SF2">
    <property type="entry name" value="3-OXOACYL-[ACYL-CARRIER-PROTEIN] SYNTHASE-LIKE PROTEIN"/>
    <property type="match status" value="1"/>
</dbReference>
<dbReference type="InterPro" id="IPR054716">
    <property type="entry name" value="Sol_Rieske_ferrdox_dom"/>
</dbReference>
<dbReference type="InterPro" id="IPR036922">
    <property type="entry name" value="Rieske_2Fe-2S_sf"/>
</dbReference>
<evidence type="ECO:0000313" key="6">
    <source>
        <dbReference type="EMBL" id="ORY83171.1"/>
    </source>
</evidence>
<dbReference type="SUPFAM" id="SSF50022">
    <property type="entry name" value="ISP domain"/>
    <property type="match status" value="1"/>
</dbReference>
<feature type="domain" description="Rieske" evidence="5">
    <location>
        <begin position="17"/>
        <end position="119"/>
    </location>
</feature>
<dbReference type="CDD" id="cd00657">
    <property type="entry name" value="Ferritin_like"/>
    <property type="match status" value="1"/>
</dbReference>
<dbReference type="OrthoDB" id="426882at2759"/>
<sequence length="457" mass="51449">MMRLPIAKLRSLASSTRHCITLSDDSTLVLFRLPALASNQHKQHIARHDDVEYYLMQEECPHAGGPMSDATIELDDVEDTYMASCPWHHYDFNLDTGESKMGIKACTYPLQIENGKLYMVVNTDALQVKSVEPVSEEFIAPKTKPMERVADDIDGADNLPVRVTGIEYLSDDASLTSWCVHILNTSQPEHKIQLTHYLWLLYTTREATYPMQIGSDRPPDEPPRDALLKVVHPGSFKGSGRAGNVKHRVAMLHSLANIEQWAIDLALDIMARFSHFKTSRGTCLPRQFFHDWLKVANDEAKHFSLLRGRLEHDDLGNSSFGALPVHHGLWQSAQETSHDLRARISIVALVHEARGLDINPMTIGKFERSGDKGSVDVLRIIHRDEVTHVTTGHRWLTWICEDEETDPVNVFRSNVKKYFRGSVKGPFNQADRQTAGLDADWYANLEGTPKTVLIAGG</sequence>
<dbReference type="PROSITE" id="PS51296">
    <property type="entry name" value="RIESKE"/>
    <property type="match status" value="1"/>
</dbReference>
<dbReference type="AlphaFoldDB" id="A0A1Y2FGV2"/>
<dbReference type="GO" id="GO:0051537">
    <property type="term" value="F:2 iron, 2 sulfur cluster binding"/>
    <property type="evidence" value="ECO:0007669"/>
    <property type="project" value="UniProtKB-KW"/>
</dbReference>
<dbReference type="SUPFAM" id="SSF47240">
    <property type="entry name" value="Ferritin-like"/>
    <property type="match status" value="1"/>
</dbReference>
<dbReference type="RefSeq" id="XP_040725752.1">
    <property type="nucleotide sequence ID" value="XM_040866891.1"/>
</dbReference>
<evidence type="ECO:0000256" key="3">
    <source>
        <dbReference type="ARBA" id="ARBA00023004"/>
    </source>
</evidence>
<keyword evidence="4" id="KW-0411">Iron-sulfur</keyword>
<dbReference type="Proteomes" id="UP000193685">
    <property type="component" value="Unassembled WGS sequence"/>
</dbReference>
<proteinExistence type="predicted"/>
<reference evidence="6 7" key="1">
    <citation type="submission" date="2016-07" db="EMBL/GenBank/DDBJ databases">
        <title>Pervasive Adenine N6-methylation of Active Genes in Fungi.</title>
        <authorList>
            <consortium name="DOE Joint Genome Institute"/>
            <person name="Mondo S.J."/>
            <person name="Dannebaum R.O."/>
            <person name="Kuo R.C."/>
            <person name="Labutti K."/>
            <person name="Haridas S."/>
            <person name="Kuo A."/>
            <person name="Salamov A."/>
            <person name="Ahrendt S.R."/>
            <person name="Lipzen A."/>
            <person name="Sullivan W."/>
            <person name="Andreopoulos W.B."/>
            <person name="Clum A."/>
            <person name="Lindquist E."/>
            <person name="Daum C."/>
            <person name="Ramamoorthy G.K."/>
            <person name="Gryganskyi A."/>
            <person name="Culley D."/>
            <person name="Magnuson J.K."/>
            <person name="James T.Y."/>
            <person name="O'Malley M.A."/>
            <person name="Stajich J.E."/>
            <person name="Spatafora J.W."/>
            <person name="Visel A."/>
            <person name="Grigoriev I.V."/>
        </authorList>
    </citation>
    <scope>NUCLEOTIDE SEQUENCE [LARGE SCALE GENOMIC DNA]</scope>
    <source>
        <strain evidence="6 7">12-1054</strain>
    </source>
</reference>
<dbReference type="PANTHER" id="PTHR42782">
    <property type="entry name" value="SI:CH73-314G15.3"/>
    <property type="match status" value="1"/>
</dbReference>
<dbReference type="InterPro" id="IPR007402">
    <property type="entry name" value="DUF455"/>
</dbReference>
<organism evidence="6 7">
    <name type="scientific">Protomyces lactucae-debilis</name>
    <dbReference type="NCBI Taxonomy" id="2754530"/>
    <lineage>
        <taxon>Eukaryota</taxon>
        <taxon>Fungi</taxon>
        <taxon>Dikarya</taxon>
        <taxon>Ascomycota</taxon>
        <taxon>Taphrinomycotina</taxon>
        <taxon>Taphrinomycetes</taxon>
        <taxon>Taphrinales</taxon>
        <taxon>Protomycetaceae</taxon>
        <taxon>Protomyces</taxon>
    </lineage>
</organism>
<keyword evidence="3" id="KW-0408">Iron</keyword>